<dbReference type="AlphaFoldDB" id="A0ABD3PLU5"/>
<comment type="caution">
    <text evidence="2">The sequence shown here is derived from an EMBL/GenBank/DDBJ whole genome shotgun (WGS) entry which is preliminary data.</text>
</comment>
<evidence type="ECO:0000313" key="3">
    <source>
        <dbReference type="Proteomes" id="UP001516023"/>
    </source>
</evidence>
<dbReference type="EMBL" id="JABMIG020000148">
    <property type="protein sequence ID" value="KAL3788990.1"/>
    <property type="molecule type" value="Genomic_DNA"/>
</dbReference>
<keyword evidence="3" id="KW-1185">Reference proteome</keyword>
<reference evidence="2 3" key="1">
    <citation type="journal article" date="2020" name="G3 (Bethesda)">
        <title>Improved Reference Genome for Cyclotella cryptica CCMP332, a Model for Cell Wall Morphogenesis, Salinity Adaptation, and Lipid Production in Diatoms (Bacillariophyta).</title>
        <authorList>
            <person name="Roberts W.R."/>
            <person name="Downey K.M."/>
            <person name="Ruck E.C."/>
            <person name="Traller J.C."/>
            <person name="Alverson A.J."/>
        </authorList>
    </citation>
    <scope>NUCLEOTIDE SEQUENCE [LARGE SCALE GENOMIC DNA]</scope>
    <source>
        <strain evidence="2 3">CCMP332</strain>
    </source>
</reference>
<gene>
    <name evidence="2" type="ORF">HJC23_012695</name>
</gene>
<feature type="compositionally biased region" description="Polar residues" evidence="1">
    <location>
        <begin position="252"/>
        <end position="268"/>
    </location>
</feature>
<organism evidence="2 3">
    <name type="scientific">Cyclotella cryptica</name>
    <dbReference type="NCBI Taxonomy" id="29204"/>
    <lineage>
        <taxon>Eukaryota</taxon>
        <taxon>Sar</taxon>
        <taxon>Stramenopiles</taxon>
        <taxon>Ochrophyta</taxon>
        <taxon>Bacillariophyta</taxon>
        <taxon>Coscinodiscophyceae</taxon>
        <taxon>Thalassiosirophycidae</taxon>
        <taxon>Stephanodiscales</taxon>
        <taxon>Stephanodiscaceae</taxon>
        <taxon>Cyclotella</taxon>
    </lineage>
</organism>
<protein>
    <submittedName>
        <fullName evidence="2">Uncharacterized protein</fullName>
    </submittedName>
</protein>
<dbReference type="Proteomes" id="UP001516023">
    <property type="component" value="Unassembled WGS sequence"/>
</dbReference>
<evidence type="ECO:0000313" key="2">
    <source>
        <dbReference type="EMBL" id="KAL3788990.1"/>
    </source>
</evidence>
<proteinExistence type="predicted"/>
<feature type="region of interest" description="Disordered" evidence="1">
    <location>
        <begin position="242"/>
        <end position="277"/>
    </location>
</feature>
<accession>A0ABD3PLU5</accession>
<name>A0ABD3PLU5_9STRA</name>
<sequence>MAKAAAGSIVDSSRRLNDASLAASFILSKEEASKSGGEFDSNSDSEKDRVRKNVKTPPRNKKTTSAARVHGMNNRDICMYNDNDLDRRSYSVSSRLAEDGDRTASICSDASAKGNACGNCEMMFCQRDGDASIAHSGDLAELRKDVNEMKRMIKPSERSLAESERQCKENDGDGIWPKFLQCFPTNYVGMCISWDNFQQEGQYAWDDVSEITTNKESSVWNDDYPYAPGCLRVESSKYSSNFRSRSSHAGSTSTKPSSLLSNSITSNPLRLGNKDKAKTVKARKVVEGHNVRYEV</sequence>
<feature type="compositionally biased region" description="Low complexity" evidence="1">
    <location>
        <begin position="242"/>
        <end position="251"/>
    </location>
</feature>
<feature type="region of interest" description="Disordered" evidence="1">
    <location>
        <begin position="31"/>
        <end position="67"/>
    </location>
</feature>
<feature type="compositionally biased region" description="Basic residues" evidence="1">
    <location>
        <begin position="52"/>
        <end position="62"/>
    </location>
</feature>
<evidence type="ECO:0000256" key="1">
    <source>
        <dbReference type="SAM" id="MobiDB-lite"/>
    </source>
</evidence>